<dbReference type="PANTHER" id="PTHR40980:SF4">
    <property type="entry name" value="TONB-DEPENDENT RECEPTOR-LIKE BETA-BARREL DOMAIN-CONTAINING PROTEIN"/>
    <property type="match status" value="1"/>
</dbReference>
<dbReference type="EMBL" id="JAMSCK010000002">
    <property type="protein sequence ID" value="MCM8568925.1"/>
    <property type="molecule type" value="Genomic_DNA"/>
</dbReference>
<evidence type="ECO:0000313" key="8">
    <source>
        <dbReference type="EMBL" id="MCM8568925.1"/>
    </source>
</evidence>
<feature type="domain" description="TonB-dependent receptor plug" evidence="6">
    <location>
        <begin position="151"/>
        <end position="227"/>
    </location>
</feature>
<feature type="region of interest" description="Disordered" evidence="4">
    <location>
        <begin position="794"/>
        <end position="813"/>
    </location>
</feature>
<dbReference type="Proteomes" id="UP001155077">
    <property type="component" value="Unassembled WGS sequence"/>
</dbReference>
<evidence type="ECO:0000256" key="3">
    <source>
        <dbReference type="ARBA" id="ARBA00023237"/>
    </source>
</evidence>
<dbReference type="Gene3D" id="2.170.130.10">
    <property type="entry name" value="TonB-dependent receptor, plug domain"/>
    <property type="match status" value="1"/>
</dbReference>
<comment type="caution">
    <text evidence="8">The sequence shown here is derived from an EMBL/GenBank/DDBJ whole genome shotgun (WGS) entry which is preliminary data.</text>
</comment>
<dbReference type="InterPro" id="IPR008969">
    <property type="entry name" value="CarboxyPept-like_regulatory"/>
</dbReference>
<evidence type="ECO:0000256" key="2">
    <source>
        <dbReference type="ARBA" id="ARBA00023136"/>
    </source>
</evidence>
<proteinExistence type="predicted"/>
<gene>
    <name evidence="8" type="ORF">NE848_06020</name>
</gene>
<dbReference type="RefSeq" id="WP_252111456.1">
    <property type="nucleotide sequence ID" value="NZ_JAMSCK010000002.1"/>
</dbReference>
<dbReference type="Gene3D" id="2.60.40.1120">
    <property type="entry name" value="Carboxypeptidase-like, regulatory domain"/>
    <property type="match status" value="1"/>
</dbReference>
<dbReference type="InterPro" id="IPR012910">
    <property type="entry name" value="Plug_dom"/>
</dbReference>
<dbReference type="InterPro" id="IPR036942">
    <property type="entry name" value="Beta-barrel_TonB_sf"/>
</dbReference>
<feature type="compositionally biased region" description="Basic and acidic residues" evidence="4">
    <location>
        <begin position="802"/>
        <end position="813"/>
    </location>
</feature>
<keyword evidence="8" id="KW-0675">Receptor</keyword>
<name>A0ABT0YZM5_9FLAO</name>
<comment type="subcellular location">
    <subcellularLocation>
        <location evidence="1">Cell outer membrane</location>
    </subcellularLocation>
</comment>
<evidence type="ECO:0000259" key="7">
    <source>
        <dbReference type="Pfam" id="PF14905"/>
    </source>
</evidence>
<dbReference type="PANTHER" id="PTHR40980">
    <property type="entry name" value="PLUG DOMAIN-CONTAINING PROTEIN"/>
    <property type="match status" value="1"/>
</dbReference>
<dbReference type="Gene3D" id="2.40.170.20">
    <property type="entry name" value="TonB-dependent receptor, beta-barrel domain"/>
    <property type="match status" value="1"/>
</dbReference>
<dbReference type="SUPFAM" id="SSF56935">
    <property type="entry name" value="Porins"/>
    <property type="match status" value="1"/>
</dbReference>
<dbReference type="Pfam" id="PF13620">
    <property type="entry name" value="CarboxypepD_reg"/>
    <property type="match status" value="1"/>
</dbReference>
<evidence type="ECO:0000256" key="5">
    <source>
        <dbReference type="SAM" id="SignalP"/>
    </source>
</evidence>
<dbReference type="InterPro" id="IPR037066">
    <property type="entry name" value="Plug_dom_sf"/>
</dbReference>
<organism evidence="8 9">
    <name type="scientific">Gramella jeungdoensis</name>
    <dbReference type="NCBI Taxonomy" id="708091"/>
    <lineage>
        <taxon>Bacteria</taxon>
        <taxon>Pseudomonadati</taxon>
        <taxon>Bacteroidota</taxon>
        <taxon>Flavobacteriia</taxon>
        <taxon>Flavobacteriales</taxon>
        <taxon>Flavobacteriaceae</taxon>
        <taxon>Christiangramia</taxon>
    </lineage>
</organism>
<evidence type="ECO:0000259" key="6">
    <source>
        <dbReference type="Pfam" id="PF07715"/>
    </source>
</evidence>
<dbReference type="SUPFAM" id="SSF49464">
    <property type="entry name" value="Carboxypeptidase regulatory domain-like"/>
    <property type="match status" value="1"/>
</dbReference>
<accession>A0ABT0YZM5</accession>
<evidence type="ECO:0000313" key="9">
    <source>
        <dbReference type="Proteomes" id="UP001155077"/>
    </source>
</evidence>
<sequence length="813" mass="91700">MKLYQKILFTILIFFTGYTSSAQSSERGTLNGTLLDQEEVTIPFATVAVMKAPDSTIVTGSTTDIDGKFEFKAPEPGDYFLRFSAIGYSSTFSSRFQVDDASYSRDFGAVLMKEESTMLNEVMIETWRPKITMEGGNLNVRVEGTALAAGSTAFEVLSRAPGVVVDQDGNFQLNGKSGVTVLIDGRETYLSQQELKTLLESMSAENIESIEVITNPSAKYDAEGSSGILNIKLKKNTLSGLNGSIYGGYKYNEIHGYNVGANLNYKKGKWNSFLNMDLRRTGRIRDQYFERGFAAEGGQTAFLAQDAVDNKTFLTPNFRLGTEYSINENHTVGVMADLTYREMENNWNSDGILNDYIANETTDIIALNNIQEEFTNKRLNVHYDAKLDTTGTSLSANLDYVSLNKSSESSFNNTYLFNQSNNEQTEQLFSNSISDYEIFSARIDFSTSLSERSGLELGLKASDVVSKSDLDFFIEENGAPTPDPSRSNEFRYKESIYAAYASFNSKLSDKFNLKAGLRLEQTEAKGISARMDQTDERDYLELFPSINLEQIVSRNYKLNYSYNRRILRPDYDRLNPFIFYIDPYTYINGNPDLRPQFTNSFQLTQTFFSKYNLILGYDVVNDYIGEVPIQDPETNETAFAIRNMENYTSFSAILVAPFQILPEWNTTNTVMLADNRYDININGVEAENDQLYYMAQSTHRISLPADLSLELNAQYQGPVAYGLYRIEDRFGMDLGVKKSFMDERLDVTLSATDIFKTMDVTGDSYFNGNTTYIENYMGNRSINLNIRYNLTGEKPQAQARPSDLEELNRAGGQ</sequence>
<reference evidence="8" key="1">
    <citation type="submission" date="2022-06" db="EMBL/GenBank/DDBJ databases">
        <title>Gramella sediminis sp. nov., isolated from deep-sea sediment of the Indian Ocean.</title>
        <authorList>
            <person name="Yang L."/>
        </authorList>
    </citation>
    <scope>NUCLEOTIDE SEQUENCE</scope>
    <source>
        <strain evidence="8">HMD3159</strain>
    </source>
</reference>
<keyword evidence="9" id="KW-1185">Reference proteome</keyword>
<feature type="signal peptide" evidence="5">
    <location>
        <begin position="1"/>
        <end position="22"/>
    </location>
</feature>
<keyword evidence="5" id="KW-0732">Signal</keyword>
<keyword evidence="3" id="KW-0998">Cell outer membrane</keyword>
<evidence type="ECO:0000256" key="4">
    <source>
        <dbReference type="SAM" id="MobiDB-lite"/>
    </source>
</evidence>
<dbReference type="InterPro" id="IPR041700">
    <property type="entry name" value="OMP_b-brl_3"/>
</dbReference>
<protein>
    <submittedName>
        <fullName evidence="8">TonB-dependent receptor</fullName>
    </submittedName>
</protein>
<feature type="chain" id="PRO_5046939482" evidence="5">
    <location>
        <begin position="23"/>
        <end position="813"/>
    </location>
</feature>
<dbReference type="Pfam" id="PF14905">
    <property type="entry name" value="OMP_b-brl_3"/>
    <property type="match status" value="1"/>
</dbReference>
<dbReference type="Pfam" id="PF07715">
    <property type="entry name" value="Plug"/>
    <property type="match status" value="1"/>
</dbReference>
<evidence type="ECO:0000256" key="1">
    <source>
        <dbReference type="ARBA" id="ARBA00004442"/>
    </source>
</evidence>
<keyword evidence="2" id="KW-0472">Membrane</keyword>
<feature type="domain" description="Outer membrane protein beta-barrel" evidence="7">
    <location>
        <begin position="386"/>
        <end position="788"/>
    </location>
</feature>